<comment type="caution">
    <text evidence="1">The sequence shown here is derived from an EMBL/GenBank/DDBJ whole genome shotgun (WGS) entry which is preliminary data.</text>
</comment>
<dbReference type="EMBL" id="MTKO01000069">
    <property type="protein sequence ID" value="RWX46091.1"/>
    <property type="molecule type" value="Genomic_DNA"/>
</dbReference>
<evidence type="ECO:0000313" key="1">
    <source>
        <dbReference type="EMBL" id="RWX46091.1"/>
    </source>
</evidence>
<feature type="non-terminal residue" evidence="1">
    <location>
        <position position="21"/>
    </location>
</feature>
<reference evidence="1 2" key="1">
    <citation type="submission" date="2017-01" db="EMBL/GenBank/DDBJ databases">
        <title>The cable genome- insights into the physiology and evolution of filamentous bacteria capable of sulfide oxidation via long distance electron transfer.</title>
        <authorList>
            <person name="Schreiber L."/>
            <person name="Bjerg J.T."/>
            <person name="Boggild A."/>
            <person name="Van De Vossenberg J."/>
            <person name="Meysman F."/>
            <person name="Nielsen L.P."/>
            <person name="Schramm A."/>
            <person name="Kjeldsen K.U."/>
        </authorList>
    </citation>
    <scope>NUCLEOTIDE SEQUENCE [LARGE SCALE GENOMIC DNA]</scope>
    <source>
        <strain evidence="1">MCF</strain>
    </source>
</reference>
<dbReference type="Proteomes" id="UP000287853">
    <property type="component" value="Unassembled WGS sequence"/>
</dbReference>
<sequence>MAQSRANVRLLSYFALNVQLL</sequence>
<proteinExistence type="predicted"/>
<name>A0A3S3SMN5_9BACT</name>
<keyword evidence="2" id="KW-1185">Reference proteome</keyword>
<evidence type="ECO:0000313" key="2">
    <source>
        <dbReference type="Proteomes" id="UP000287853"/>
    </source>
</evidence>
<protein>
    <submittedName>
        <fullName evidence="1">Uncharacterized protein</fullName>
    </submittedName>
</protein>
<dbReference type="AlphaFoldDB" id="A0A3S3SMN5"/>
<gene>
    <name evidence="1" type="ORF">H206_00383</name>
</gene>
<organism evidence="1 2">
    <name type="scientific">Candidatus Electrothrix aarhusensis</name>
    <dbReference type="NCBI Taxonomy" id="1859131"/>
    <lineage>
        <taxon>Bacteria</taxon>
        <taxon>Pseudomonadati</taxon>
        <taxon>Thermodesulfobacteriota</taxon>
        <taxon>Desulfobulbia</taxon>
        <taxon>Desulfobulbales</taxon>
        <taxon>Desulfobulbaceae</taxon>
        <taxon>Candidatus Electrothrix</taxon>
    </lineage>
</organism>
<accession>A0A3S3SMN5</accession>